<keyword evidence="3 6" id="KW-0812">Transmembrane</keyword>
<evidence type="ECO:0000256" key="6">
    <source>
        <dbReference type="SAM" id="Phobius"/>
    </source>
</evidence>
<dbReference type="EMBL" id="RQJX01000011">
    <property type="protein sequence ID" value="RQN07725.1"/>
    <property type="molecule type" value="Genomic_DNA"/>
</dbReference>
<feature type="transmembrane region" description="Helical" evidence="6">
    <location>
        <begin position="20"/>
        <end position="45"/>
    </location>
</feature>
<feature type="transmembrane region" description="Helical" evidence="6">
    <location>
        <begin position="279"/>
        <end position="304"/>
    </location>
</feature>
<dbReference type="RefSeq" id="WP_124236933.1">
    <property type="nucleotide sequence ID" value="NZ_JBHUFI010000002.1"/>
</dbReference>
<feature type="transmembrane region" description="Helical" evidence="6">
    <location>
        <begin position="65"/>
        <end position="83"/>
    </location>
</feature>
<keyword evidence="4 6" id="KW-1133">Transmembrane helix</keyword>
<dbReference type="PANTHER" id="PTHR47089">
    <property type="entry name" value="ABC TRANSPORTER, PERMEASE PROTEIN"/>
    <property type="match status" value="1"/>
</dbReference>
<gene>
    <name evidence="7" type="ORF">EHW97_09520</name>
</gene>
<dbReference type="GO" id="GO:0022857">
    <property type="term" value="F:transmembrane transporter activity"/>
    <property type="evidence" value="ECO:0007669"/>
    <property type="project" value="InterPro"/>
</dbReference>
<dbReference type="OrthoDB" id="45037at2"/>
<evidence type="ECO:0000256" key="5">
    <source>
        <dbReference type="ARBA" id="ARBA00023136"/>
    </source>
</evidence>
<proteinExistence type="predicted"/>
<evidence type="ECO:0000256" key="3">
    <source>
        <dbReference type="ARBA" id="ARBA00022692"/>
    </source>
</evidence>
<comment type="subcellular location">
    <subcellularLocation>
        <location evidence="1">Cell membrane</location>
        <topology evidence="1">Multi-pass membrane protein</topology>
    </subcellularLocation>
</comment>
<feature type="transmembrane region" description="Helical" evidence="6">
    <location>
        <begin position="196"/>
        <end position="215"/>
    </location>
</feature>
<evidence type="ECO:0000313" key="8">
    <source>
        <dbReference type="Proteomes" id="UP000275225"/>
    </source>
</evidence>
<accession>A0A3N6X0S0</accession>
<keyword evidence="8" id="KW-1185">Reference proteome</keyword>
<dbReference type="Pfam" id="PF02653">
    <property type="entry name" value="BPD_transp_2"/>
    <property type="match status" value="1"/>
</dbReference>
<feature type="transmembrane region" description="Helical" evidence="6">
    <location>
        <begin position="148"/>
        <end position="170"/>
    </location>
</feature>
<dbReference type="InterPro" id="IPR001851">
    <property type="entry name" value="ABC_transp_permease"/>
</dbReference>
<dbReference type="CDD" id="cd06580">
    <property type="entry name" value="TM_PBP1_transp_TpRbsC_like"/>
    <property type="match status" value="1"/>
</dbReference>
<evidence type="ECO:0000256" key="2">
    <source>
        <dbReference type="ARBA" id="ARBA00022475"/>
    </source>
</evidence>
<sequence>MSEVAAPPSTTTARVNRAAWYAGSVLAAFLVGGIVIVLLGLNPVVAFESVITTSFSTGFGFVETLHKWVPIVLCAYAFTIPLASGKFNIGAEGQLLVGATAGVALGITGSDLPPLLLVPAVLIAGVLGGAVWSGIAAFLMVRFGVNEILSTVLLNFVAFELIDYVASYVWPDRGAGHPATIPVGENAMLPGFGEPAVHAGVLITLLLSVAIGLAMRSTAAGFELRATGANPRAASVHGIRTSRLTAGGMLVGGAVAGLGGAIEVAGVHGNMLEGMQSNFLILGIIVGLMARGNAVAVPFVAFGIAVLEVGASAMQRSAQVPIEVVLIVEALILLFLMLSDVLRSKLGSRS</sequence>
<name>A0A3N6X0S0_9ACTN</name>
<comment type="caution">
    <text evidence="7">The sequence shown here is derived from an EMBL/GenBank/DDBJ whole genome shotgun (WGS) entry which is preliminary data.</text>
</comment>
<feature type="transmembrane region" description="Helical" evidence="6">
    <location>
        <begin position="324"/>
        <end position="342"/>
    </location>
</feature>
<feature type="transmembrane region" description="Helical" evidence="6">
    <location>
        <begin position="118"/>
        <end position="141"/>
    </location>
</feature>
<keyword evidence="2" id="KW-1003">Cell membrane</keyword>
<keyword evidence="5 6" id="KW-0472">Membrane</keyword>
<feature type="transmembrane region" description="Helical" evidence="6">
    <location>
        <begin position="95"/>
        <end position="112"/>
    </location>
</feature>
<evidence type="ECO:0000313" key="7">
    <source>
        <dbReference type="EMBL" id="RQN07725.1"/>
    </source>
</evidence>
<evidence type="ECO:0000256" key="4">
    <source>
        <dbReference type="ARBA" id="ARBA00022989"/>
    </source>
</evidence>
<reference evidence="7 8" key="1">
    <citation type="submission" date="2018-11" db="EMBL/GenBank/DDBJ databases">
        <authorList>
            <person name="Li F."/>
        </authorList>
    </citation>
    <scope>NUCLEOTIDE SEQUENCE [LARGE SCALE GENOMIC DNA]</scope>
    <source>
        <strain evidence="7 8">YS17T</strain>
    </source>
</reference>
<dbReference type="Proteomes" id="UP000275225">
    <property type="component" value="Unassembled WGS sequence"/>
</dbReference>
<evidence type="ECO:0000256" key="1">
    <source>
        <dbReference type="ARBA" id="ARBA00004651"/>
    </source>
</evidence>
<dbReference type="GO" id="GO:0005886">
    <property type="term" value="C:plasma membrane"/>
    <property type="evidence" value="ECO:0007669"/>
    <property type="project" value="UniProtKB-SubCell"/>
</dbReference>
<protein>
    <submittedName>
        <fullName evidence="7">ABC transporter permease</fullName>
    </submittedName>
</protein>
<dbReference type="PANTHER" id="PTHR47089:SF1">
    <property type="entry name" value="GUANOSINE ABC TRANSPORTER PERMEASE PROTEIN NUPP"/>
    <property type="match status" value="1"/>
</dbReference>
<organism evidence="7 8">
    <name type="scientific">Aeromicrobium camelliae</name>
    <dbReference type="NCBI Taxonomy" id="1538144"/>
    <lineage>
        <taxon>Bacteria</taxon>
        <taxon>Bacillati</taxon>
        <taxon>Actinomycetota</taxon>
        <taxon>Actinomycetes</taxon>
        <taxon>Propionibacteriales</taxon>
        <taxon>Nocardioidaceae</taxon>
        <taxon>Aeromicrobium</taxon>
    </lineage>
</organism>
<dbReference type="AlphaFoldDB" id="A0A3N6X0S0"/>